<gene>
    <name evidence="4" type="ORF">HK097_009314</name>
</gene>
<evidence type="ECO:0000259" key="3">
    <source>
        <dbReference type="SMART" id="SM00322"/>
    </source>
</evidence>
<feature type="compositionally biased region" description="Basic and acidic residues" evidence="2">
    <location>
        <begin position="1"/>
        <end position="17"/>
    </location>
</feature>
<keyword evidence="1" id="KW-0694">RNA-binding</keyword>
<dbReference type="AlphaFoldDB" id="A0AAD5SC66"/>
<dbReference type="CDD" id="cd00105">
    <property type="entry name" value="KH-I"/>
    <property type="match status" value="1"/>
</dbReference>
<dbReference type="Gene3D" id="3.30.1370.10">
    <property type="entry name" value="K Homology domain, type 1"/>
    <property type="match status" value="1"/>
</dbReference>
<evidence type="ECO:0000313" key="4">
    <source>
        <dbReference type="EMBL" id="KAJ3049722.1"/>
    </source>
</evidence>
<organism evidence="4 5">
    <name type="scientific">Rhizophlyctis rosea</name>
    <dbReference type="NCBI Taxonomy" id="64517"/>
    <lineage>
        <taxon>Eukaryota</taxon>
        <taxon>Fungi</taxon>
        <taxon>Fungi incertae sedis</taxon>
        <taxon>Chytridiomycota</taxon>
        <taxon>Chytridiomycota incertae sedis</taxon>
        <taxon>Chytridiomycetes</taxon>
        <taxon>Rhizophlyctidales</taxon>
        <taxon>Rhizophlyctidaceae</taxon>
        <taxon>Rhizophlyctis</taxon>
    </lineage>
</organism>
<dbReference type="SUPFAM" id="SSF54791">
    <property type="entry name" value="Eukaryotic type KH-domain (KH-domain type I)"/>
    <property type="match status" value="1"/>
</dbReference>
<name>A0AAD5SC66_9FUNG</name>
<feature type="region of interest" description="Disordered" evidence="2">
    <location>
        <begin position="1"/>
        <end position="28"/>
    </location>
</feature>
<dbReference type="PROSITE" id="PS50084">
    <property type="entry name" value="KH_TYPE_1"/>
    <property type="match status" value="1"/>
</dbReference>
<reference evidence="4" key="1">
    <citation type="submission" date="2020-05" db="EMBL/GenBank/DDBJ databases">
        <title>Phylogenomic resolution of chytrid fungi.</title>
        <authorList>
            <person name="Stajich J.E."/>
            <person name="Amses K."/>
            <person name="Simmons R."/>
            <person name="Seto K."/>
            <person name="Myers J."/>
            <person name="Bonds A."/>
            <person name="Quandt C.A."/>
            <person name="Barry K."/>
            <person name="Liu P."/>
            <person name="Grigoriev I."/>
            <person name="Longcore J.E."/>
            <person name="James T.Y."/>
        </authorList>
    </citation>
    <scope>NUCLEOTIDE SEQUENCE</scope>
    <source>
        <strain evidence="4">JEL0318</strain>
    </source>
</reference>
<dbReference type="EMBL" id="JADGJD010000604">
    <property type="protein sequence ID" value="KAJ3049722.1"/>
    <property type="molecule type" value="Genomic_DNA"/>
</dbReference>
<keyword evidence="5" id="KW-1185">Reference proteome</keyword>
<sequence>MAKDEAPLTDHSTEKGKAPATTKKQAPTGSVRILTSSSLLRFLSKLRKTFTLVLVDNLRAPSLCELDYVLQAQMHADRRRSAEFVSPKLFQFFVGGYWSTHWDHKEEPKVHHTRNFIDFGPIYSTSECPQPTDMEYMILDKCDHRWAPEDMGVVLKVSKVPHIDIWDTNLLGYSDMLDKMGQKYQGLWRQYNKWWGVTRPSFREIRLDVYDNMMPLIVARQIGDPPTGKDFERPDVDVDGWKAFSDLPLEDVKRLPESFPPRPASPIKKSAPGPSGFPRRWDLVKADELKAQQRESEKGRPVAGGAVGGGVKGVERKRLSFEEDDDRRRPGVGSVGGSGVGGRGRSPTNEVQRGGDRRGGFVKGSERRRPRSEDEEESNAPEFQISFDIPKNKCGKIIGAKGAVVKNLQEKFHVKIHISSDGRVTLKGTQMRIVRAQQTIEGMADIAKPAEPAEGSSGLVCGDDDANLGEVNS</sequence>
<feature type="region of interest" description="Disordered" evidence="2">
    <location>
        <begin position="450"/>
        <end position="473"/>
    </location>
</feature>
<evidence type="ECO:0000256" key="1">
    <source>
        <dbReference type="PROSITE-ProRule" id="PRU00117"/>
    </source>
</evidence>
<feature type="region of interest" description="Disordered" evidence="2">
    <location>
        <begin position="253"/>
        <end position="384"/>
    </location>
</feature>
<feature type="domain" description="K Homology" evidence="3">
    <location>
        <begin position="381"/>
        <end position="445"/>
    </location>
</feature>
<feature type="compositionally biased region" description="Basic and acidic residues" evidence="2">
    <location>
        <begin position="313"/>
        <end position="329"/>
    </location>
</feature>
<evidence type="ECO:0000313" key="5">
    <source>
        <dbReference type="Proteomes" id="UP001212841"/>
    </source>
</evidence>
<dbReference type="Pfam" id="PF00013">
    <property type="entry name" value="KH_1"/>
    <property type="match status" value="1"/>
</dbReference>
<dbReference type="Proteomes" id="UP001212841">
    <property type="component" value="Unassembled WGS sequence"/>
</dbReference>
<comment type="caution">
    <text evidence="4">The sequence shown here is derived from an EMBL/GenBank/DDBJ whole genome shotgun (WGS) entry which is preliminary data.</text>
</comment>
<dbReference type="SMART" id="SM00322">
    <property type="entry name" value="KH"/>
    <property type="match status" value="1"/>
</dbReference>
<dbReference type="InterPro" id="IPR004087">
    <property type="entry name" value="KH_dom"/>
</dbReference>
<accession>A0AAD5SC66</accession>
<dbReference type="GO" id="GO:0003723">
    <property type="term" value="F:RNA binding"/>
    <property type="evidence" value="ECO:0007669"/>
    <property type="project" value="UniProtKB-UniRule"/>
</dbReference>
<feature type="compositionally biased region" description="Basic and acidic residues" evidence="2">
    <location>
        <begin position="353"/>
        <end position="367"/>
    </location>
</feature>
<evidence type="ECO:0000256" key="2">
    <source>
        <dbReference type="SAM" id="MobiDB-lite"/>
    </source>
</evidence>
<dbReference type="InterPro" id="IPR004088">
    <property type="entry name" value="KH_dom_type_1"/>
</dbReference>
<dbReference type="InterPro" id="IPR036612">
    <property type="entry name" value="KH_dom_type_1_sf"/>
</dbReference>
<protein>
    <recommendedName>
        <fullName evidence="3">K Homology domain-containing protein</fullName>
    </recommendedName>
</protein>
<feature type="compositionally biased region" description="Gly residues" evidence="2">
    <location>
        <begin position="333"/>
        <end position="344"/>
    </location>
</feature>
<proteinExistence type="predicted"/>
<feature type="compositionally biased region" description="Basic and acidic residues" evidence="2">
    <location>
        <begin position="279"/>
        <end position="300"/>
    </location>
</feature>